<reference evidence="2 3" key="1">
    <citation type="journal article" date="2016" name="Front. Microbiol.">
        <title>Single-Cell (Meta-)Genomics of a Dimorphic Candidatus Thiomargarita nelsonii Reveals Genomic Plasticity.</title>
        <authorList>
            <person name="Flood B.E."/>
            <person name="Fliss P."/>
            <person name="Jones D.S."/>
            <person name="Dick G.J."/>
            <person name="Jain S."/>
            <person name="Kaster A.K."/>
            <person name="Winkel M."/>
            <person name="Mussmann M."/>
            <person name="Bailey J."/>
        </authorList>
    </citation>
    <scope>NUCLEOTIDE SEQUENCE [LARGE SCALE GENOMIC DNA]</scope>
    <source>
        <strain evidence="2">Hydrate Ridge</strain>
    </source>
</reference>
<comment type="caution">
    <text evidence="2">The sequence shown here is derived from an EMBL/GenBank/DDBJ whole genome shotgun (WGS) entry which is preliminary data.</text>
</comment>
<dbReference type="InterPro" id="IPR001036">
    <property type="entry name" value="Acrflvin-R"/>
</dbReference>
<evidence type="ECO:0000313" key="2">
    <source>
        <dbReference type="EMBL" id="TGN99606.1"/>
    </source>
</evidence>
<keyword evidence="1" id="KW-1133">Transmembrane helix</keyword>
<dbReference type="Pfam" id="PF00873">
    <property type="entry name" value="ACR_tran"/>
    <property type="match status" value="1"/>
</dbReference>
<accession>A0A4E0RA72</accession>
<dbReference type="PANTHER" id="PTHR32063">
    <property type="match status" value="1"/>
</dbReference>
<organism evidence="2 3">
    <name type="scientific">Candidatus Thiomargarita nelsonii</name>
    <dbReference type="NCBI Taxonomy" id="1003181"/>
    <lineage>
        <taxon>Bacteria</taxon>
        <taxon>Pseudomonadati</taxon>
        <taxon>Pseudomonadota</taxon>
        <taxon>Gammaproteobacteria</taxon>
        <taxon>Thiotrichales</taxon>
        <taxon>Thiotrichaceae</taxon>
        <taxon>Thiomargarita</taxon>
    </lineage>
</organism>
<dbReference type="GO" id="GO:0042910">
    <property type="term" value="F:xenobiotic transmembrane transporter activity"/>
    <property type="evidence" value="ECO:0007669"/>
    <property type="project" value="TreeGrafter"/>
</dbReference>
<feature type="transmembrane region" description="Helical" evidence="1">
    <location>
        <begin position="34"/>
        <end position="55"/>
    </location>
</feature>
<evidence type="ECO:0008006" key="4">
    <source>
        <dbReference type="Google" id="ProtNLM"/>
    </source>
</evidence>
<feature type="transmembrane region" description="Helical" evidence="1">
    <location>
        <begin position="62"/>
        <end position="85"/>
    </location>
</feature>
<keyword evidence="1" id="KW-0812">Transmembrane</keyword>
<dbReference type="GO" id="GO:0005886">
    <property type="term" value="C:plasma membrane"/>
    <property type="evidence" value="ECO:0007669"/>
    <property type="project" value="TreeGrafter"/>
</dbReference>
<keyword evidence="3" id="KW-1185">Reference proteome</keyword>
<protein>
    <recommendedName>
        <fullName evidence="4">Acriflavin resistance protein</fullName>
    </recommendedName>
</protein>
<dbReference type="PANTHER" id="PTHR32063:SF33">
    <property type="entry name" value="RND SUPERFAMILY EFFLUX PUMP PERMEASE COMPONENT"/>
    <property type="match status" value="1"/>
</dbReference>
<dbReference type="Gene3D" id="1.20.1640.10">
    <property type="entry name" value="Multidrug efflux transporter AcrB transmembrane domain"/>
    <property type="match status" value="2"/>
</dbReference>
<dbReference type="SUPFAM" id="SSF82866">
    <property type="entry name" value="Multidrug efflux transporter AcrB transmembrane domain"/>
    <property type="match status" value="1"/>
</dbReference>
<name>A0A4E0RA72_9GAMM</name>
<evidence type="ECO:0000256" key="1">
    <source>
        <dbReference type="SAM" id="Phobius"/>
    </source>
</evidence>
<sequence>MLVDDAVVVIESMYYRIVRGMDALNAALGSLREVFWPVTTAVLTTMASFLPLMLMPGIVGKFMLVVPVVVVTALAISLIEAYWMLPAHVIAANIKFTSPSKTQKRRIAFTSKLQHIYSKSLLKMLRHPYLAIILISNHASRTKDFNPYQNG</sequence>
<dbReference type="AlphaFoldDB" id="A0A4E0RA72"/>
<dbReference type="Proteomes" id="UP000030428">
    <property type="component" value="Unassembled WGS sequence"/>
</dbReference>
<proteinExistence type="predicted"/>
<evidence type="ECO:0000313" key="3">
    <source>
        <dbReference type="Proteomes" id="UP000030428"/>
    </source>
</evidence>
<keyword evidence="1" id="KW-0472">Membrane</keyword>
<dbReference type="EMBL" id="JSZA02000481">
    <property type="protein sequence ID" value="TGN99606.1"/>
    <property type="molecule type" value="Genomic_DNA"/>
</dbReference>
<gene>
    <name evidence="2" type="ORF">PN36_35580</name>
</gene>